<dbReference type="AlphaFoldDB" id="A0AAN9TCB2"/>
<feature type="chain" id="PRO_5043001250" evidence="1">
    <location>
        <begin position="34"/>
        <end position="224"/>
    </location>
</feature>
<comment type="caution">
    <text evidence="2">The sequence shown here is derived from an EMBL/GenBank/DDBJ whole genome shotgun (WGS) entry which is preliminary data.</text>
</comment>
<proteinExistence type="predicted"/>
<keyword evidence="1" id="KW-0732">Signal</keyword>
<name>A0AAN9TCB2_PSOTE</name>
<dbReference type="EMBL" id="JAYMYS010000001">
    <property type="protein sequence ID" value="KAK7411170.1"/>
    <property type="molecule type" value="Genomic_DNA"/>
</dbReference>
<gene>
    <name evidence="2" type="ORF">VNO78_02602</name>
</gene>
<feature type="signal peptide" evidence="1">
    <location>
        <begin position="1"/>
        <end position="33"/>
    </location>
</feature>
<evidence type="ECO:0000313" key="3">
    <source>
        <dbReference type="Proteomes" id="UP001386955"/>
    </source>
</evidence>
<accession>A0AAN9TCB2</accession>
<reference evidence="2 3" key="1">
    <citation type="submission" date="2024-01" db="EMBL/GenBank/DDBJ databases">
        <title>The genomes of 5 underutilized Papilionoideae crops provide insights into root nodulation and disease resistanc.</title>
        <authorList>
            <person name="Jiang F."/>
        </authorList>
    </citation>
    <scope>NUCLEOTIDE SEQUENCE [LARGE SCALE GENOMIC DNA]</scope>
    <source>
        <strain evidence="2">DUOXIRENSHENG_FW03</strain>
        <tissue evidence="2">Leaves</tissue>
    </source>
</reference>
<protein>
    <submittedName>
        <fullName evidence="2">Uncharacterized protein</fullName>
    </submittedName>
</protein>
<dbReference type="Proteomes" id="UP001386955">
    <property type="component" value="Unassembled WGS sequence"/>
</dbReference>
<evidence type="ECO:0000313" key="2">
    <source>
        <dbReference type="EMBL" id="KAK7411170.1"/>
    </source>
</evidence>
<evidence type="ECO:0000256" key="1">
    <source>
        <dbReference type="SAM" id="SignalP"/>
    </source>
</evidence>
<sequence length="224" mass="25771">MAPSPGPIKPLTTSSLLLPRLLLLPLLYCQTLQTPPPFHCRIHCNPFLDCDTLNNHKRQAWFKCSKIISKCNALNDKKLFLFVMFTMLSLTMSPLPDSSRNNFTSSGGGPIVRPISTISPNDMQDQLLVKIPPWVKTYDFEQAICKINRSTRQPIFVEYIGKYQIKVIEFKKLSLSTLLPTENIRRYVCIIYYLSRCNQRVLSLKALKLSDSFMELYRSKNYGL</sequence>
<organism evidence="2 3">
    <name type="scientific">Psophocarpus tetragonolobus</name>
    <name type="common">Winged bean</name>
    <name type="synonym">Dolichos tetragonolobus</name>
    <dbReference type="NCBI Taxonomy" id="3891"/>
    <lineage>
        <taxon>Eukaryota</taxon>
        <taxon>Viridiplantae</taxon>
        <taxon>Streptophyta</taxon>
        <taxon>Embryophyta</taxon>
        <taxon>Tracheophyta</taxon>
        <taxon>Spermatophyta</taxon>
        <taxon>Magnoliopsida</taxon>
        <taxon>eudicotyledons</taxon>
        <taxon>Gunneridae</taxon>
        <taxon>Pentapetalae</taxon>
        <taxon>rosids</taxon>
        <taxon>fabids</taxon>
        <taxon>Fabales</taxon>
        <taxon>Fabaceae</taxon>
        <taxon>Papilionoideae</taxon>
        <taxon>50 kb inversion clade</taxon>
        <taxon>NPAAA clade</taxon>
        <taxon>indigoferoid/millettioid clade</taxon>
        <taxon>Phaseoleae</taxon>
        <taxon>Psophocarpus</taxon>
    </lineage>
</organism>
<keyword evidence="3" id="KW-1185">Reference proteome</keyword>